<dbReference type="Proteomes" id="UP000280834">
    <property type="component" value="Unassembled WGS sequence"/>
</dbReference>
<name>A0A0R3QFG7_9BILA</name>
<feature type="domain" description="PX" evidence="3">
    <location>
        <begin position="1"/>
        <end position="71"/>
    </location>
</feature>
<evidence type="ECO:0000313" key="4">
    <source>
        <dbReference type="EMBL" id="VDO16689.1"/>
    </source>
</evidence>
<gene>
    <name evidence="4" type="ORF">BTMF_LOCUS4396</name>
</gene>
<dbReference type="Gene3D" id="3.30.1520.10">
    <property type="entry name" value="Phox-like domain"/>
    <property type="match status" value="1"/>
</dbReference>
<dbReference type="GO" id="GO:0005769">
    <property type="term" value="C:early endosome"/>
    <property type="evidence" value="ECO:0007669"/>
    <property type="project" value="TreeGrafter"/>
</dbReference>
<dbReference type="PANTHER" id="PTHR22999">
    <property type="entry name" value="PX SERINE/THREONINE KINASE PXK"/>
    <property type="match status" value="1"/>
</dbReference>
<dbReference type="InterPro" id="IPR001683">
    <property type="entry name" value="PX_dom"/>
</dbReference>
<evidence type="ECO:0000259" key="3">
    <source>
        <dbReference type="PROSITE" id="PS50195"/>
    </source>
</evidence>
<dbReference type="PROSITE" id="PS50195">
    <property type="entry name" value="PX"/>
    <property type="match status" value="1"/>
</dbReference>
<keyword evidence="5" id="KW-1185">Reference proteome</keyword>
<accession>A0A0R3QFG7</accession>
<dbReference type="EMBL" id="UZAG01004330">
    <property type="protein sequence ID" value="VDO16689.1"/>
    <property type="molecule type" value="Genomic_DNA"/>
</dbReference>
<reference evidence="6" key="1">
    <citation type="submission" date="2017-02" db="UniProtKB">
        <authorList>
            <consortium name="WormBaseParasite"/>
        </authorList>
    </citation>
    <scope>IDENTIFICATION</scope>
</reference>
<keyword evidence="2" id="KW-0963">Cytoplasm</keyword>
<dbReference type="GO" id="GO:0045022">
    <property type="term" value="P:early endosome to late endosome transport"/>
    <property type="evidence" value="ECO:0007669"/>
    <property type="project" value="TreeGrafter"/>
</dbReference>
<sequence length="71" mass="8351">MQFKSKLEYVIEVNNQLGIGKSWRIQRRYAQFRKLNSHIKKIGADLGFPPKKFIGNAKETFIKQRMLALQV</sequence>
<dbReference type="GO" id="GO:0005770">
    <property type="term" value="C:late endosome"/>
    <property type="evidence" value="ECO:0007669"/>
    <property type="project" value="TreeGrafter"/>
</dbReference>
<evidence type="ECO:0000256" key="2">
    <source>
        <dbReference type="ARBA" id="ARBA00022490"/>
    </source>
</evidence>
<proteinExistence type="predicted"/>
<organism evidence="6">
    <name type="scientific">Brugia timori</name>
    <dbReference type="NCBI Taxonomy" id="42155"/>
    <lineage>
        <taxon>Eukaryota</taxon>
        <taxon>Metazoa</taxon>
        <taxon>Ecdysozoa</taxon>
        <taxon>Nematoda</taxon>
        <taxon>Chromadorea</taxon>
        <taxon>Rhabditida</taxon>
        <taxon>Spirurina</taxon>
        <taxon>Spiruromorpha</taxon>
        <taxon>Filarioidea</taxon>
        <taxon>Onchocercidae</taxon>
        <taxon>Brugia</taxon>
    </lineage>
</organism>
<reference evidence="4 5" key="2">
    <citation type="submission" date="2018-11" db="EMBL/GenBank/DDBJ databases">
        <authorList>
            <consortium name="Pathogen Informatics"/>
        </authorList>
    </citation>
    <scope>NUCLEOTIDE SEQUENCE [LARGE SCALE GENOMIC DNA]</scope>
</reference>
<protein>
    <submittedName>
        <fullName evidence="6">PX domain-containing protein</fullName>
    </submittedName>
</protein>
<dbReference type="SUPFAM" id="SSF64268">
    <property type="entry name" value="PX domain"/>
    <property type="match status" value="1"/>
</dbReference>
<dbReference type="AlphaFoldDB" id="A0A0R3QFG7"/>
<dbReference type="GO" id="GO:0008333">
    <property type="term" value="P:endosome to lysosome transport"/>
    <property type="evidence" value="ECO:0007669"/>
    <property type="project" value="TreeGrafter"/>
</dbReference>
<dbReference type="PANTHER" id="PTHR22999:SF23">
    <property type="entry name" value="SORTING NEXIN-16"/>
    <property type="match status" value="1"/>
</dbReference>
<evidence type="ECO:0000313" key="6">
    <source>
        <dbReference type="WBParaSite" id="BTMF_0000511301-mRNA-1"/>
    </source>
</evidence>
<dbReference type="GO" id="GO:0035091">
    <property type="term" value="F:phosphatidylinositol binding"/>
    <property type="evidence" value="ECO:0007669"/>
    <property type="project" value="InterPro"/>
</dbReference>
<dbReference type="WBParaSite" id="BTMF_0000511301-mRNA-1">
    <property type="protein sequence ID" value="BTMF_0000511301-mRNA-1"/>
    <property type="gene ID" value="BTMF_0000511301"/>
</dbReference>
<evidence type="ECO:0000313" key="5">
    <source>
        <dbReference type="Proteomes" id="UP000280834"/>
    </source>
</evidence>
<dbReference type="Pfam" id="PF00787">
    <property type="entry name" value="PX"/>
    <property type="match status" value="1"/>
</dbReference>
<comment type="subcellular location">
    <subcellularLocation>
        <location evidence="1">Cytoplasm</location>
    </subcellularLocation>
</comment>
<dbReference type="STRING" id="42155.A0A0R3QFG7"/>
<dbReference type="GO" id="GO:0006622">
    <property type="term" value="P:protein targeting to lysosome"/>
    <property type="evidence" value="ECO:0007669"/>
    <property type="project" value="TreeGrafter"/>
</dbReference>
<evidence type="ECO:0000256" key="1">
    <source>
        <dbReference type="ARBA" id="ARBA00004496"/>
    </source>
</evidence>
<dbReference type="InterPro" id="IPR051837">
    <property type="entry name" value="SortingNexin/PXDomain-PKLike"/>
</dbReference>
<dbReference type="InterPro" id="IPR036871">
    <property type="entry name" value="PX_dom_sf"/>
</dbReference>